<reference evidence="1" key="1">
    <citation type="submission" date="2019-03" db="EMBL/GenBank/DDBJ databases">
        <title>WGS assembly of Setaria viridis.</title>
        <authorList>
            <person name="Huang P."/>
            <person name="Jenkins J."/>
            <person name="Grimwood J."/>
            <person name="Barry K."/>
            <person name="Healey A."/>
            <person name="Mamidi S."/>
            <person name="Sreedasyam A."/>
            <person name="Shu S."/>
            <person name="Feldman M."/>
            <person name="Wu J."/>
            <person name="Yu Y."/>
            <person name="Chen C."/>
            <person name="Johnson J."/>
            <person name="Rokhsar D."/>
            <person name="Baxter I."/>
            <person name="Schmutz J."/>
            <person name="Brutnell T."/>
            <person name="Kellogg E."/>
        </authorList>
    </citation>
    <scope>NUCLEOTIDE SEQUENCE [LARGE SCALE GENOMIC DNA]</scope>
</reference>
<accession>A0A4U6T0E4</accession>
<evidence type="ECO:0000313" key="2">
    <source>
        <dbReference type="Proteomes" id="UP000298652"/>
    </source>
</evidence>
<sequence>MVAVCYHVNQVGEWILFYIAWSYRIEVWHLQAVDIQAILVYAFRANWEMAMQCSANS</sequence>
<name>A0A4U6T0E4_SETVI</name>
<dbReference type="Proteomes" id="UP000298652">
    <property type="component" value="Chromosome 9"/>
</dbReference>
<proteinExistence type="predicted"/>
<keyword evidence="2" id="KW-1185">Reference proteome</keyword>
<protein>
    <submittedName>
        <fullName evidence="1">Uncharacterized protein</fullName>
    </submittedName>
</protein>
<dbReference type="EMBL" id="CM016560">
    <property type="protein sequence ID" value="TKV90156.1"/>
    <property type="molecule type" value="Genomic_DNA"/>
</dbReference>
<gene>
    <name evidence="1" type="ORF">SEVIR_9G010000v2</name>
</gene>
<evidence type="ECO:0000313" key="1">
    <source>
        <dbReference type="EMBL" id="TKV90156.1"/>
    </source>
</evidence>
<dbReference type="Gramene" id="TKV90156">
    <property type="protein sequence ID" value="TKV90156"/>
    <property type="gene ID" value="SEVIR_9G010000v2"/>
</dbReference>
<dbReference type="AlphaFoldDB" id="A0A4U6T0E4"/>
<organism evidence="1 2">
    <name type="scientific">Setaria viridis</name>
    <name type="common">Green bristlegrass</name>
    <name type="synonym">Setaria italica subsp. viridis</name>
    <dbReference type="NCBI Taxonomy" id="4556"/>
    <lineage>
        <taxon>Eukaryota</taxon>
        <taxon>Viridiplantae</taxon>
        <taxon>Streptophyta</taxon>
        <taxon>Embryophyta</taxon>
        <taxon>Tracheophyta</taxon>
        <taxon>Spermatophyta</taxon>
        <taxon>Magnoliopsida</taxon>
        <taxon>Liliopsida</taxon>
        <taxon>Poales</taxon>
        <taxon>Poaceae</taxon>
        <taxon>PACMAD clade</taxon>
        <taxon>Panicoideae</taxon>
        <taxon>Panicodae</taxon>
        <taxon>Paniceae</taxon>
        <taxon>Cenchrinae</taxon>
        <taxon>Setaria</taxon>
    </lineage>
</organism>